<dbReference type="GO" id="GO:0070402">
    <property type="term" value="F:NADPH binding"/>
    <property type="evidence" value="ECO:0007669"/>
    <property type="project" value="TreeGrafter"/>
</dbReference>
<dbReference type="PANTHER" id="PTHR48106:SF18">
    <property type="entry name" value="QUINONE OXIDOREDUCTASE PIG3"/>
    <property type="match status" value="1"/>
</dbReference>
<evidence type="ECO:0000256" key="2">
    <source>
        <dbReference type="ARBA" id="ARBA00023002"/>
    </source>
</evidence>
<dbReference type="Gene3D" id="3.40.50.720">
    <property type="entry name" value="NAD(P)-binding Rossmann-like Domain"/>
    <property type="match status" value="1"/>
</dbReference>
<dbReference type="InterPro" id="IPR011032">
    <property type="entry name" value="GroES-like_sf"/>
</dbReference>
<evidence type="ECO:0000313" key="4">
    <source>
        <dbReference type="EMBL" id="NNU15693.1"/>
    </source>
</evidence>
<feature type="domain" description="Enoyl reductase (ER)" evidence="3">
    <location>
        <begin position="19"/>
        <end position="336"/>
    </location>
</feature>
<dbReference type="EMBL" id="JABFCX010000002">
    <property type="protein sequence ID" value="NNU15693.1"/>
    <property type="molecule type" value="Genomic_DNA"/>
</dbReference>
<dbReference type="RefSeq" id="WP_173197335.1">
    <property type="nucleotide sequence ID" value="NZ_JABFCX010000002.1"/>
</dbReference>
<evidence type="ECO:0000259" key="3">
    <source>
        <dbReference type="SMART" id="SM00829"/>
    </source>
</evidence>
<dbReference type="Pfam" id="PF00107">
    <property type="entry name" value="ADH_zinc_N"/>
    <property type="match status" value="1"/>
</dbReference>
<reference evidence="4 5" key="1">
    <citation type="submission" date="2020-05" db="EMBL/GenBank/DDBJ databases">
        <title>Parvularcula mediterraneae sp. nov., isolated from polypropylene straw from shallow seawater of the seashore of Laganas in Zakynthos island, Greece.</title>
        <authorList>
            <person name="Szabo I."/>
            <person name="Al-Omari J."/>
            <person name="Rado J."/>
            <person name="Szerdahelyi G.S."/>
        </authorList>
    </citation>
    <scope>NUCLEOTIDE SEQUENCE [LARGE SCALE GENOMIC DNA]</scope>
    <source>
        <strain evidence="4 5">ZS-1/3</strain>
    </source>
</reference>
<dbReference type="Proteomes" id="UP000536835">
    <property type="component" value="Unassembled WGS sequence"/>
</dbReference>
<organism evidence="4 5">
    <name type="scientific">Parvularcula mediterranea</name>
    <dbReference type="NCBI Taxonomy" id="2732508"/>
    <lineage>
        <taxon>Bacteria</taxon>
        <taxon>Pseudomonadati</taxon>
        <taxon>Pseudomonadota</taxon>
        <taxon>Alphaproteobacteria</taxon>
        <taxon>Parvularculales</taxon>
        <taxon>Parvularculaceae</taxon>
        <taxon>Parvularcula</taxon>
    </lineage>
</organism>
<dbReference type="GO" id="GO:0016651">
    <property type="term" value="F:oxidoreductase activity, acting on NAD(P)H"/>
    <property type="evidence" value="ECO:0007669"/>
    <property type="project" value="TreeGrafter"/>
</dbReference>
<dbReference type="InterPro" id="IPR013149">
    <property type="entry name" value="ADH-like_C"/>
</dbReference>
<dbReference type="InterPro" id="IPR020843">
    <property type="entry name" value="ER"/>
</dbReference>
<comment type="caution">
    <text evidence="4">The sequence shown here is derived from an EMBL/GenBank/DDBJ whole genome shotgun (WGS) entry which is preliminary data.</text>
</comment>
<proteinExistence type="predicted"/>
<keyword evidence="1" id="KW-0521">NADP</keyword>
<dbReference type="SMART" id="SM00829">
    <property type="entry name" value="PKS_ER"/>
    <property type="match status" value="1"/>
</dbReference>
<dbReference type="InterPro" id="IPR036291">
    <property type="entry name" value="NAD(P)-bd_dom_sf"/>
</dbReference>
<dbReference type="SUPFAM" id="SSF51735">
    <property type="entry name" value="NAD(P)-binding Rossmann-fold domains"/>
    <property type="match status" value="1"/>
</dbReference>
<dbReference type="Pfam" id="PF08240">
    <property type="entry name" value="ADH_N"/>
    <property type="match status" value="1"/>
</dbReference>
<keyword evidence="2" id="KW-0560">Oxidoreductase</keyword>
<evidence type="ECO:0000313" key="5">
    <source>
        <dbReference type="Proteomes" id="UP000536835"/>
    </source>
</evidence>
<dbReference type="PANTHER" id="PTHR48106">
    <property type="entry name" value="QUINONE OXIDOREDUCTASE PIG3-RELATED"/>
    <property type="match status" value="1"/>
</dbReference>
<accession>A0A7Y3RKF4</accession>
<dbReference type="SUPFAM" id="SSF50129">
    <property type="entry name" value="GroES-like"/>
    <property type="match status" value="1"/>
</dbReference>
<protein>
    <submittedName>
        <fullName evidence="4">Zinc-binding dehydrogenase</fullName>
    </submittedName>
</protein>
<dbReference type="CDD" id="cd08291">
    <property type="entry name" value="ETR_like_1"/>
    <property type="match status" value="1"/>
</dbReference>
<gene>
    <name evidence="4" type="ORF">HK107_05095</name>
</gene>
<sequence>MADIPATMRRIVSEAKSNGTLEVRIEEVPTPKPEAGQVLVKIEAAPINPSDLALLLSMTDASQAKSVDATTTSLPIPDFAMRMLQGRMDEAMPVGNEGSGTVVAAGDAAGEGLVGKLVAAAGGDMFAEYRCVPVAMCMPMPEGVSARDAASSFVNPMTALSMTKVMKRDGSPALVHTAAASNLGQMLQRICKADGIPLINIVRKPEQRAILKDLGADYALNSEDGNFMADLVEACAETGAIIGFDAVGGGDLSGRIITAMEAAQSRKLTEYSRYGTSVHKQMYVYGRLDLGEVRVPPSVGMAWGVGGFLLTNFLATISPEERMGMAMRIATEIKTTFASDYTGEISLDDVLKPDVMAKYNAKATGTKYLIKP</sequence>
<dbReference type="InterPro" id="IPR013154">
    <property type="entry name" value="ADH-like_N"/>
</dbReference>
<evidence type="ECO:0000256" key="1">
    <source>
        <dbReference type="ARBA" id="ARBA00022857"/>
    </source>
</evidence>
<name>A0A7Y3RKF4_9PROT</name>
<keyword evidence="5" id="KW-1185">Reference proteome</keyword>
<dbReference type="Gene3D" id="3.90.180.10">
    <property type="entry name" value="Medium-chain alcohol dehydrogenases, catalytic domain"/>
    <property type="match status" value="1"/>
</dbReference>
<dbReference type="AlphaFoldDB" id="A0A7Y3RKF4"/>